<proteinExistence type="predicted"/>
<keyword evidence="2" id="KW-0812">Transmembrane</keyword>
<feature type="transmembrane region" description="Helical" evidence="2">
    <location>
        <begin position="631"/>
        <end position="652"/>
    </location>
</feature>
<keyword evidence="2" id="KW-1133">Transmembrane helix</keyword>
<feature type="transmembrane region" description="Helical" evidence="2">
    <location>
        <begin position="365"/>
        <end position="386"/>
    </location>
</feature>
<dbReference type="STRING" id="576137.A0A1L7X0Z3"/>
<reference evidence="3 4" key="1">
    <citation type="submission" date="2016-03" db="EMBL/GenBank/DDBJ databases">
        <authorList>
            <person name="Ploux O."/>
        </authorList>
    </citation>
    <scope>NUCLEOTIDE SEQUENCE [LARGE SCALE GENOMIC DNA]</scope>
    <source>
        <strain evidence="3 4">UAMH 11012</strain>
    </source>
</reference>
<feature type="transmembrane region" description="Helical" evidence="2">
    <location>
        <begin position="12"/>
        <end position="34"/>
    </location>
</feature>
<feature type="compositionally biased region" description="Low complexity" evidence="1">
    <location>
        <begin position="127"/>
        <end position="147"/>
    </location>
</feature>
<dbReference type="OrthoDB" id="3561495at2759"/>
<gene>
    <name evidence="3" type="ORF">PAC_08571</name>
</gene>
<dbReference type="Proteomes" id="UP000184330">
    <property type="component" value="Unassembled WGS sequence"/>
</dbReference>
<feature type="compositionally biased region" description="Low complexity" evidence="1">
    <location>
        <begin position="105"/>
        <end position="115"/>
    </location>
</feature>
<dbReference type="EMBL" id="FJOG01000012">
    <property type="protein sequence ID" value="CZR58679.1"/>
    <property type="molecule type" value="Genomic_DNA"/>
</dbReference>
<name>A0A1L7X0Z3_9HELO</name>
<evidence type="ECO:0000313" key="4">
    <source>
        <dbReference type="Proteomes" id="UP000184330"/>
    </source>
</evidence>
<evidence type="ECO:0000256" key="2">
    <source>
        <dbReference type="SAM" id="Phobius"/>
    </source>
</evidence>
<protein>
    <submittedName>
        <fullName evidence="3">Uncharacterized protein</fullName>
    </submittedName>
</protein>
<feature type="region of interest" description="Disordered" evidence="1">
    <location>
        <begin position="93"/>
        <end position="195"/>
    </location>
</feature>
<keyword evidence="4" id="KW-1185">Reference proteome</keyword>
<organism evidence="3 4">
    <name type="scientific">Phialocephala subalpina</name>
    <dbReference type="NCBI Taxonomy" id="576137"/>
    <lineage>
        <taxon>Eukaryota</taxon>
        <taxon>Fungi</taxon>
        <taxon>Dikarya</taxon>
        <taxon>Ascomycota</taxon>
        <taxon>Pezizomycotina</taxon>
        <taxon>Leotiomycetes</taxon>
        <taxon>Helotiales</taxon>
        <taxon>Mollisiaceae</taxon>
        <taxon>Phialocephala</taxon>
        <taxon>Phialocephala fortinii species complex</taxon>
    </lineage>
</organism>
<feature type="transmembrane region" description="Helical" evidence="2">
    <location>
        <begin position="737"/>
        <end position="763"/>
    </location>
</feature>
<keyword evidence="2" id="KW-0472">Membrane</keyword>
<evidence type="ECO:0000256" key="1">
    <source>
        <dbReference type="SAM" id="MobiDB-lite"/>
    </source>
</evidence>
<evidence type="ECO:0000313" key="3">
    <source>
        <dbReference type="EMBL" id="CZR58679.1"/>
    </source>
</evidence>
<feature type="transmembrane region" description="Helical" evidence="2">
    <location>
        <begin position="672"/>
        <end position="689"/>
    </location>
</feature>
<dbReference type="AlphaFoldDB" id="A0A1L7X0Z3"/>
<feature type="transmembrane region" description="Helical" evidence="2">
    <location>
        <begin position="485"/>
        <end position="505"/>
    </location>
</feature>
<dbReference type="PANTHER" id="PTHR37544:SF3">
    <property type="entry name" value="SPRAY"/>
    <property type="match status" value="1"/>
</dbReference>
<accession>A0A1L7X0Z3</accession>
<feature type="transmembrane region" description="Helical" evidence="2">
    <location>
        <begin position="433"/>
        <end position="451"/>
    </location>
</feature>
<dbReference type="Pfam" id="PF11915">
    <property type="entry name" value="DUF3433"/>
    <property type="match status" value="2"/>
</dbReference>
<feature type="transmembrane region" description="Helical" evidence="2">
    <location>
        <begin position="775"/>
        <end position="796"/>
    </location>
</feature>
<dbReference type="PANTHER" id="PTHR37544">
    <property type="entry name" value="SPRAY-RELATED"/>
    <property type="match status" value="1"/>
</dbReference>
<sequence>MKVTAASRRFYLPFVTKTAVLAILLLITIGLIALTEIACRQIPKHAGIGVFGDAAKSILAKSLNETGLLPRQNDIASSTSSYTQPTILATTSNSGLGLGNGKSATSSPSPETSTTINYGLSIGNGGTATPSPTTTSTQSIITEATTSNPGLSLGGDGTTTPSPSPSTPPITNTTTNPGLSLGTGGFETPPPSTTSTPTIFATTSNPGLSLGNEGTVTPPSTQPIITQTISNPGLSLGNGKTGISTPSTTTHSGLSLGNGKTGIVTSPTSAQSTVASTATNIGLSLGNGHTGTIQAPTTTIVASLVVGSPLTSVPNSSLVVASTFQANAVVTSVYPTSTFVNSTGTYLKWSNGGIGPYPQITLEQYLYVAFLPLILVVIYSIPWHILDNTVREMEPFYQLNHPDGALGRDSLCLDYGSSLLVTIPFRSLYRGHWAPLWTSLISISTLALAPLSSEAFFVSLGTGCYTNTQETCHAFWGVYPLLVRLIQAILALVAFLLLLLIILSVRRTSGVYSEPLSIAGLGVLLCKSPLLNWLSSIDSMISSKELGYVLERKKFKHSWFTARDETLCYGIIPLDEGSEEGFAPFGKRPRYSAVSTSDSDLSVHGPPTMPQRREDILKTSTWILIIKEKSLPIAAFLICGGLLAMISYYHWSGANAEGESSGFETFMDSRDFGVRFMMAVVGVAIKLLWSRIDTDIRKNAPYAHLLKGSASPQDSILLPSWQSPISAIIPSIRRHHYLTATISFLTLPAEFLPLFLANIPFSFGTTKLAYTVCNYFSMAILILMCLALVVLVFKGLDRVGSLPRKPDTLASVGVYLASRGGGGMLDSFQGLSLMSRRERDEVVRDLGAGYTLGFVDEELRIDDDMRVKKLWNG</sequence>
<dbReference type="InterPro" id="IPR021840">
    <property type="entry name" value="DUF3433"/>
</dbReference>